<reference evidence="2" key="1">
    <citation type="submission" date="2021-01" db="EMBL/GenBank/DDBJ databases">
        <title>Whole genome shotgun sequence of Rugosimonospora africana NBRC 104875.</title>
        <authorList>
            <person name="Komaki H."/>
            <person name="Tamura T."/>
        </authorList>
    </citation>
    <scope>NUCLEOTIDE SEQUENCE</scope>
    <source>
        <strain evidence="2">NBRC 104875</strain>
    </source>
</reference>
<evidence type="ECO:0008006" key="4">
    <source>
        <dbReference type="Google" id="ProtNLM"/>
    </source>
</evidence>
<feature type="transmembrane region" description="Helical" evidence="1">
    <location>
        <begin position="57"/>
        <end position="75"/>
    </location>
</feature>
<sequence length="121" mass="13936">MWGGRVDRDTRSRRSGLLRNLRESKPVTYVELFFDLVFVFALFRVSQSLLNGLTWINVYRVLILLLAVWSVWLYTNLLTDSLEPRTIRLQLLVIGSMFGALLMAAAIPEAYTRRGLLFAIV</sequence>
<dbReference type="Pfam" id="PF06772">
    <property type="entry name" value="LtrA"/>
    <property type="match status" value="1"/>
</dbReference>
<dbReference type="PANTHER" id="PTHR36840:SF1">
    <property type="entry name" value="BLL5714 PROTEIN"/>
    <property type="match status" value="1"/>
</dbReference>
<name>A0A8J3R092_9ACTN</name>
<keyword evidence="1" id="KW-0472">Membrane</keyword>
<dbReference type="EMBL" id="BONZ01000081">
    <property type="protein sequence ID" value="GIH19484.1"/>
    <property type="molecule type" value="Genomic_DNA"/>
</dbReference>
<keyword evidence="1" id="KW-1133">Transmembrane helix</keyword>
<keyword evidence="3" id="KW-1185">Reference proteome</keyword>
<protein>
    <recommendedName>
        <fullName evidence="4">Low temperature requirement protein A</fullName>
    </recommendedName>
</protein>
<feature type="transmembrane region" description="Helical" evidence="1">
    <location>
        <begin position="87"/>
        <end position="107"/>
    </location>
</feature>
<evidence type="ECO:0000256" key="1">
    <source>
        <dbReference type="SAM" id="Phobius"/>
    </source>
</evidence>
<dbReference type="Proteomes" id="UP000642748">
    <property type="component" value="Unassembled WGS sequence"/>
</dbReference>
<dbReference type="AlphaFoldDB" id="A0A8J3R092"/>
<keyword evidence="1" id="KW-0812">Transmembrane</keyword>
<proteinExistence type="predicted"/>
<accession>A0A8J3R092</accession>
<comment type="caution">
    <text evidence="2">The sequence shown here is derived from an EMBL/GenBank/DDBJ whole genome shotgun (WGS) entry which is preliminary data.</text>
</comment>
<gene>
    <name evidence="2" type="ORF">Raf01_76560</name>
</gene>
<dbReference type="PANTHER" id="PTHR36840">
    <property type="entry name" value="BLL5714 PROTEIN"/>
    <property type="match status" value="1"/>
</dbReference>
<evidence type="ECO:0000313" key="2">
    <source>
        <dbReference type="EMBL" id="GIH19484.1"/>
    </source>
</evidence>
<evidence type="ECO:0000313" key="3">
    <source>
        <dbReference type="Proteomes" id="UP000642748"/>
    </source>
</evidence>
<organism evidence="2 3">
    <name type="scientific">Rugosimonospora africana</name>
    <dbReference type="NCBI Taxonomy" id="556532"/>
    <lineage>
        <taxon>Bacteria</taxon>
        <taxon>Bacillati</taxon>
        <taxon>Actinomycetota</taxon>
        <taxon>Actinomycetes</taxon>
        <taxon>Micromonosporales</taxon>
        <taxon>Micromonosporaceae</taxon>
        <taxon>Rugosimonospora</taxon>
    </lineage>
</organism>
<feature type="transmembrane region" description="Helical" evidence="1">
    <location>
        <begin position="27"/>
        <end position="45"/>
    </location>
</feature>
<dbReference type="InterPro" id="IPR010640">
    <property type="entry name" value="Low_temperature_requirement_A"/>
</dbReference>